<evidence type="ECO:0000256" key="2">
    <source>
        <dbReference type="ARBA" id="ARBA00004370"/>
    </source>
</evidence>
<evidence type="ECO:0000256" key="8">
    <source>
        <dbReference type="ARBA" id="ARBA00022982"/>
    </source>
</evidence>
<dbReference type="GO" id="GO:0102721">
    <property type="term" value="F:ubiquinol:oxygen oxidoreductase activity"/>
    <property type="evidence" value="ECO:0007669"/>
    <property type="project" value="UniProtKB-EC"/>
</dbReference>
<evidence type="ECO:0000256" key="1">
    <source>
        <dbReference type="ARBA" id="ARBA00001192"/>
    </source>
</evidence>
<keyword evidence="7 13" id="KW-0479">Metal-binding</keyword>
<dbReference type="InterPro" id="IPR038659">
    <property type="entry name" value="AOX_sf"/>
</dbReference>
<dbReference type="AlphaFoldDB" id="A0A7S3QUB6"/>
<name>A0A7S3QUB6_DUNTE</name>
<dbReference type="GO" id="GO:0010230">
    <property type="term" value="P:alternative respiration"/>
    <property type="evidence" value="ECO:0007669"/>
    <property type="project" value="TreeGrafter"/>
</dbReference>
<dbReference type="Pfam" id="PF01786">
    <property type="entry name" value="AOX"/>
    <property type="match status" value="1"/>
</dbReference>
<gene>
    <name evidence="15" type="ORF">DTER00134_LOCUS8524</name>
</gene>
<evidence type="ECO:0000256" key="12">
    <source>
        <dbReference type="ARBA" id="ARBA00023136"/>
    </source>
</evidence>
<comment type="subcellular location">
    <subcellularLocation>
        <location evidence="2">Membrane</location>
    </subcellularLocation>
</comment>
<dbReference type="PANTHER" id="PTHR31803:SF19">
    <property type="entry name" value="UBIQUINOL OXIDASE"/>
    <property type="match status" value="1"/>
</dbReference>
<dbReference type="EC" id="1.10.3.11" evidence="13"/>
<dbReference type="PANTHER" id="PTHR31803">
    <property type="entry name" value="ALTERNATIVE OXIDASE"/>
    <property type="match status" value="1"/>
</dbReference>
<evidence type="ECO:0000256" key="10">
    <source>
        <dbReference type="ARBA" id="ARBA00023002"/>
    </source>
</evidence>
<comment type="similarity">
    <text evidence="3 13">Belongs to the alternative oxidase family.</text>
</comment>
<keyword evidence="11 13" id="KW-0408">Iron</keyword>
<dbReference type="GO" id="GO:0046872">
    <property type="term" value="F:metal ion binding"/>
    <property type="evidence" value="ECO:0007669"/>
    <property type="project" value="UniProtKB-UniRule"/>
</dbReference>
<evidence type="ECO:0000256" key="13">
    <source>
        <dbReference type="RuleBase" id="RU003779"/>
    </source>
</evidence>
<comment type="catalytic activity">
    <reaction evidence="1 13">
        <text>2 a ubiquinol + O2 = 2 a ubiquinone + 2 H2O</text>
        <dbReference type="Rhea" id="RHEA:30255"/>
        <dbReference type="Rhea" id="RHEA-COMP:9565"/>
        <dbReference type="Rhea" id="RHEA-COMP:9566"/>
        <dbReference type="ChEBI" id="CHEBI:15377"/>
        <dbReference type="ChEBI" id="CHEBI:15379"/>
        <dbReference type="ChEBI" id="CHEBI:16389"/>
        <dbReference type="ChEBI" id="CHEBI:17976"/>
        <dbReference type="EC" id="1.10.3.11"/>
    </reaction>
</comment>
<keyword evidence="6 13" id="KW-0812">Transmembrane</keyword>
<reference evidence="15" key="1">
    <citation type="submission" date="2021-01" db="EMBL/GenBank/DDBJ databases">
        <authorList>
            <person name="Corre E."/>
            <person name="Pelletier E."/>
            <person name="Niang G."/>
            <person name="Scheremetjew M."/>
            <person name="Finn R."/>
            <person name="Kale V."/>
            <person name="Holt S."/>
            <person name="Cochrane G."/>
            <person name="Meng A."/>
            <person name="Brown T."/>
            <person name="Cohen L."/>
        </authorList>
    </citation>
    <scope>NUCLEOTIDE SEQUENCE</scope>
    <source>
        <strain evidence="15">CCMP1320</strain>
    </source>
</reference>
<protein>
    <recommendedName>
        <fullName evidence="13">Ubiquinol oxidase</fullName>
        <ecNumber evidence="13">1.10.3.11</ecNumber>
    </recommendedName>
</protein>
<accession>A0A7S3QUB6</accession>
<keyword evidence="5 13" id="KW-0679">Respiratory chain</keyword>
<keyword evidence="8 13" id="KW-0249">Electron transport</keyword>
<keyword evidence="4" id="KW-0813">Transport</keyword>
<evidence type="ECO:0000256" key="11">
    <source>
        <dbReference type="ARBA" id="ARBA00023004"/>
    </source>
</evidence>
<keyword evidence="10 13" id="KW-0560">Oxidoreductase</keyword>
<dbReference type="GO" id="GO:0106292">
    <property type="term" value="F:superoxide-generating NADPH oxidase activity"/>
    <property type="evidence" value="ECO:0007669"/>
    <property type="project" value="UniProtKB-ARBA"/>
</dbReference>
<feature type="region of interest" description="Disordered" evidence="14">
    <location>
        <begin position="1"/>
        <end position="23"/>
    </location>
</feature>
<proteinExistence type="inferred from homology"/>
<dbReference type="EMBL" id="HBIP01014663">
    <property type="protein sequence ID" value="CAE0493451.1"/>
    <property type="molecule type" value="Transcribed_RNA"/>
</dbReference>
<evidence type="ECO:0000256" key="6">
    <source>
        <dbReference type="ARBA" id="ARBA00022692"/>
    </source>
</evidence>
<evidence type="ECO:0000256" key="4">
    <source>
        <dbReference type="ARBA" id="ARBA00022448"/>
    </source>
</evidence>
<dbReference type="GO" id="GO:0009916">
    <property type="term" value="F:alternative oxidase activity"/>
    <property type="evidence" value="ECO:0007669"/>
    <property type="project" value="UniProtKB-UniRule"/>
</dbReference>
<evidence type="ECO:0000256" key="3">
    <source>
        <dbReference type="ARBA" id="ARBA00008388"/>
    </source>
</evidence>
<evidence type="ECO:0000256" key="9">
    <source>
        <dbReference type="ARBA" id="ARBA00022989"/>
    </source>
</evidence>
<keyword evidence="12 13" id="KW-0472">Membrane</keyword>
<dbReference type="Gene3D" id="1.20.1260.140">
    <property type="entry name" value="Alternative oxidase"/>
    <property type="match status" value="1"/>
</dbReference>
<dbReference type="GO" id="GO:0098803">
    <property type="term" value="C:respiratory chain complex"/>
    <property type="evidence" value="ECO:0007669"/>
    <property type="project" value="UniProtKB-UniRule"/>
</dbReference>
<comment type="cofactor">
    <cofactor evidence="13">
        <name>Fe cation</name>
        <dbReference type="ChEBI" id="CHEBI:24875"/>
    </cofactor>
    <text evidence="13">Binds 2 iron ions per subunit.</text>
</comment>
<evidence type="ECO:0000256" key="7">
    <source>
        <dbReference type="ARBA" id="ARBA00022723"/>
    </source>
</evidence>
<dbReference type="InterPro" id="IPR002680">
    <property type="entry name" value="AOX"/>
</dbReference>
<organism evidence="15">
    <name type="scientific">Dunaliella tertiolecta</name>
    <name type="common">Green alga</name>
    <dbReference type="NCBI Taxonomy" id="3047"/>
    <lineage>
        <taxon>Eukaryota</taxon>
        <taxon>Viridiplantae</taxon>
        <taxon>Chlorophyta</taxon>
        <taxon>core chlorophytes</taxon>
        <taxon>Chlorophyceae</taxon>
        <taxon>CS clade</taxon>
        <taxon>Chlamydomonadales</taxon>
        <taxon>Dunaliellaceae</taxon>
        <taxon>Dunaliella</taxon>
    </lineage>
</organism>
<dbReference type="GO" id="GO:0016020">
    <property type="term" value="C:membrane"/>
    <property type="evidence" value="ECO:0007669"/>
    <property type="project" value="UniProtKB-SubCell"/>
</dbReference>
<evidence type="ECO:0000256" key="5">
    <source>
        <dbReference type="ARBA" id="ARBA00022660"/>
    </source>
</evidence>
<keyword evidence="9" id="KW-1133">Transmembrane helix</keyword>
<evidence type="ECO:0000256" key="14">
    <source>
        <dbReference type="SAM" id="MobiDB-lite"/>
    </source>
</evidence>
<evidence type="ECO:0000313" key="15">
    <source>
        <dbReference type="EMBL" id="CAE0493451.1"/>
    </source>
</evidence>
<dbReference type="GO" id="GO:0005739">
    <property type="term" value="C:mitochondrion"/>
    <property type="evidence" value="ECO:0007669"/>
    <property type="project" value="TreeGrafter"/>
</dbReference>
<sequence length="459" mass="52589">MMLKTHHSNIPRVSGRAGPQLKKSSRVPLVVRAVASPIDFNNNKRKTDSRPSVVRRDADGSRLFVDKEGQVTKAMAADYGFRAGAGRLYEEHYGEVPSSVIELATQNFTHELAQMRRAFRFRPHLDQVLQKSPPKTALGKLNFDIAERIRSGLSNLDESLEGVGVLPKLDPPPPLSQAQLAEFDVIQEKLSRLTLDNDAVARVEKERNQRYGELYSPLFVKLPFDALCLVLDVVYINRPIQKFWVLETVARIPYFACISILHLYESLGFWRAGAELRKIHFFEEWNELHHLQIMESLGGDQAWFDRFLAEHAAVLYYWVCIGFYLVSPKNAYNFMQRVEHHAADTYTEFIEENRELLASIPPPMVALNYYRNEDLYLFDSFQTCDSEAATECLVRRPACNNLLDVFINIRDDEDEHVKTMKACQNESIARDLAKGRGECDLVRGDACQAEEWMRKALLC</sequence>